<organism evidence="2 3">
    <name type="scientific">Salipaludibacillus agaradhaerens</name>
    <name type="common">Bacillus agaradhaerens</name>
    <dbReference type="NCBI Taxonomy" id="76935"/>
    <lineage>
        <taxon>Bacteria</taxon>
        <taxon>Bacillati</taxon>
        <taxon>Bacillota</taxon>
        <taxon>Bacilli</taxon>
        <taxon>Bacillales</taxon>
        <taxon>Bacillaceae</taxon>
    </lineage>
</organism>
<dbReference type="InterPro" id="IPR023631">
    <property type="entry name" value="Amidase_dom"/>
</dbReference>
<evidence type="ECO:0000313" key="3">
    <source>
        <dbReference type="Proteomes" id="UP001057753"/>
    </source>
</evidence>
<dbReference type="InterPro" id="IPR036928">
    <property type="entry name" value="AS_sf"/>
</dbReference>
<dbReference type="EC" id="3.5.1.4" evidence="2"/>
<sequence>MTDAVHAFINDTFTKYPLSPGPLSGLTFAVKDVFHIEGVRNTAGNPQWYETHPASEITAPTIIHLLESGATLRGLTMTDELMYSLNGENYHYGTPLNPRDPARIPGGSSSGSASAVASHSVDFALGTDTGGSIRVPASYCGLFGYRPTHGRILMDGVIPLAPSFDTVGVLSRDAYTLKNVAQTLLNKTETTTSFTNCFIPEDAWTISDTATRAILEPLVTQLKDKTSLYFDTLTLAEAGLSEWATTFRILQGKEIWQTHGTWIEDVNPTFGPGVKERFMMAKNITEAKAQPEVVKRQQLRSQLRTLLMGNGLLIIPTVPGVAPLRGLPDEAVENTRQQTLQLACIAGLSGCPQVTIPVIPNTGIPLGLSIIAGIGHDLALLQWACDFTHMLKKYQT</sequence>
<dbReference type="Gene3D" id="3.90.1300.10">
    <property type="entry name" value="Amidase signature (AS) domain"/>
    <property type="match status" value="1"/>
</dbReference>
<dbReference type="Proteomes" id="UP001057753">
    <property type="component" value="Unassembled WGS sequence"/>
</dbReference>
<dbReference type="PROSITE" id="PS00571">
    <property type="entry name" value="AMIDASES"/>
    <property type="match status" value="1"/>
</dbReference>
<evidence type="ECO:0000259" key="1">
    <source>
        <dbReference type="Pfam" id="PF01425"/>
    </source>
</evidence>
<dbReference type="PANTHER" id="PTHR46310:SF7">
    <property type="entry name" value="AMIDASE 1"/>
    <property type="match status" value="1"/>
</dbReference>
<keyword evidence="3" id="KW-1185">Reference proteome</keyword>
<keyword evidence="2" id="KW-0378">Hydrolase</keyword>
<protein>
    <submittedName>
        <fullName evidence="2">Amidase</fullName>
        <ecNumber evidence="2">3.5.1.4</ecNumber>
    </submittedName>
</protein>
<accession>A0A9Q4B3H9</accession>
<dbReference type="Pfam" id="PF01425">
    <property type="entry name" value="Amidase"/>
    <property type="match status" value="1"/>
</dbReference>
<dbReference type="RefSeq" id="WP_257822058.1">
    <property type="nucleotide sequence ID" value="NZ_JABXYM010000001.1"/>
</dbReference>
<dbReference type="NCBIfam" id="NF006169">
    <property type="entry name" value="PRK08310.1"/>
    <property type="match status" value="1"/>
</dbReference>
<feature type="domain" description="Amidase" evidence="1">
    <location>
        <begin position="20"/>
        <end position="198"/>
    </location>
</feature>
<proteinExistence type="predicted"/>
<dbReference type="AlphaFoldDB" id="A0A9Q4B3H9"/>
<comment type="caution">
    <text evidence="2">The sequence shown here is derived from an EMBL/GenBank/DDBJ whole genome shotgun (WGS) entry which is preliminary data.</text>
</comment>
<dbReference type="GO" id="GO:0004040">
    <property type="term" value="F:amidase activity"/>
    <property type="evidence" value="ECO:0007669"/>
    <property type="project" value="UniProtKB-EC"/>
</dbReference>
<dbReference type="SUPFAM" id="SSF75304">
    <property type="entry name" value="Amidase signature (AS) enzymes"/>
    <property type="match status" value="1"/>
</dbReference>
<gene>
    <name evidence="2" type="ORF">HXA33_14020</name>
</gene>
<reference evidence="2" key="1">
    <citation type="submission" date="2020-06" db="EMBL/GenBank/DDBJ databases">
        <title>Insight into the genomes of haloalkaliphilic bacilli from Kenyan soda lakes.</title>
        <authorList>
            <person name="Mwirichia R."/>
            <person name="Villamizar G.C."/>
            <person name="Poehlein A."/>
            <person name="Mugweru J."/>
            <person name="Kipnyargis A."/>
            <person name="Kiplimo D."/>
            <person name="Orwa P."/>
            <person name="Daniel R."/>
        </authorList>
    </citation>
    <scope>NUCLEOTIDE SEQUENCE</scope>
    <source>
        <strain evidence="2">B1096_S55</strain>
    </source>
</reference>
<dbReference type="EMBL" id="JABXYM010000001">
    <property type="protein sequence ID" value="MCR6097664.1"/>
    <property type="molecule type" value="Genomic_DNA"/>
</dbReference>
<name>A0A9Q4B3H9_SALAG</name>
<evidence type="ECO:0000313" key="2">
    <source>
        <dbReference type="EMBL" id="MCR6097664.1"/>
    </source>
</evidence>
<dbReference type="InterPro" id="IPR020556">
    <property type="entry name" value="Amidase_CS"/>
</dbReference>
<dbReference type="PANTHER" id="PTHR46310">
    <property type="entry name" value="AMIDASE 1"/>
    <property type="match status" value="1"/>
</dbReference>